<keyword evidence="2" id="KW-0732">Signal</keyword>
<comment type="caution">
    <text evidence="3">The sequence shown here is derived from an EMBL/GenBank/DDBJ whole genome shotgun (WGS) entry which is preliminary data.</text>
</comment>
<protein>
    <submittedName>
        <fullName evidence="3">Uncharacterized protein</fullName>
    </submittedName>
</protein>
<name>A0AA38X013_9EURO</name>
<feature type="compositionally biased region" description="Gly residues" evidence="1">
    <location>
        <begin position="209"/>
        <end position="223"/>
    </location>
</feature>
<dbReference type="Proteomes" id="UP001172673">
    <property type="component" value="Unassembled WGS sequence"/>
</dbReference>
<organism evidence="3 4">
    <name type="scientific">Cladophialophora chaetospira</name>
    <dbReference type="NCBI Taxonomy" id="386627"/>
    <lineage>
        <taxon>Eukaryota</taxon>
        <taxon>Fungi</taxon>
        <taxon>Dikarya</taxon>
        <taxon>Ascomycota</taxon>
        <taxon>Pezizomycotina</taxon>
        <taxon>Eurotiomycetes</taxon>
        <taxon>Chaetothyriomycetidae</taxon>
        <taxon>Chaetothyriales</taxon>
        <taxon>Herpotrichiellaceae</taxon>
        <taxon>Cladophialophora</taxon>
    </lineage>
</organism>
<dbReference type="EMBL" id="JAPDRK010000019">
    <property type="protein sequence ID" value="KAJ9604289.1"/>
    <property type="molecule type" value="Genomic_DNA"/>
</dbReference>
<reference evidence="3" key="1">
    <citation type="submission" date="2022-10" db="EMBL/GenBank/DDBJ databases">
        <title>Culturing micro-colonial fungi from biological soil crusts in the Mojave desert and describing Neophaeococcomyces mojavensis, and introducing the new genera and species Taxawa tesnikishii.</title>
        <authorList>
            <person name="Kurbessoian T."/>
            <person name="Stajich J.E."/>
        </authorList>
    </citation>
    <scope>NUCLEOTIDE SEQUENCE</scope>
    <source>
        <strain evidence="3">TK_41</strain>
    </source>
</reference>
<evidence type="ECO:0000313" key="4">
    <source>
        <dbReference type="Proteomes" id="UP001172673"/>
    </source>
</evidence>
<feature type="region of interest" description="Disordered" evidence="1">
    <location>
        <begin position="18"/>
        <end position="313"/>
    </location>
</feature>
<feature type="compositionally biased region" description="Gly residues" evidence="1">
    <location>
        <begin position="39"/>
        <end position="55"/>
    </location>
</feature>
<evidence type="ECO:0000256" key="2">
    <source>
        <dbReference type="SAM" id="SignalP"/>
    </source>
</evidence>
<evidence type="ECO:0000313" key="3">
    <source>
        <dbReference type="EMBL" id="KAJ9604289.1"/>
    </source>
</evidence>
<gene>
    <name evidence="3" type="ORF">H2200_011123</name>
</gene>
<sequence length="431" mass="43519">MVVLKHILLATLATLAVASPPTNPWGNPDGAAGVAHQGKPGGGATGGMGGSGEHGGWSKDGNGPSGDGDHNSPSGKDDGGNHNHKQRRNWSQPGGAPESPSGGAEHHGMPGADGSGSQDHGHWPPSGGGQSGGSHSGGGQSPGGQAPGGQSSGGQSSGGQSSGGQSAGGQSAGGQSAGGQSAGGQSAGGKSGAGQSGGGQSGYEQSGNGQSGNGQSPGTGSNAGGNTQTQHQSRDEPNHHGFGNGKWNHDGGDERHHRRDALESRDPSPGTELPNDDPGLLQLRKNYFGGANDDDGQHGATWNETEHDGEGNHVERRAAKVYGVYECMNQNFVAPCVWTQLQDNQCYNAKYGQKGSMGPDKGFCCSVYERRDCNDNGWERMDGFIYPGIGDYGNAQFLIQSGMADEGINSVKCHVASSCPKKSSLGYGGTQ</sequence>
<keyword evidence="4" id="KW-1185">Reference proteome</keyword>
<feature type="signal peptide" evidence="2">
    <location>
        <begin position="1"/>
        <end position="18"/>
    </location>
</feature>
<dbReference type="AlphaFoldDB" id="A0AA38X013"/>
<feature type="compositionally biased region" description="Low complexity" evidence="1">
    <location>
        <begin position="93"/>
        <end position="103"/>
    </location>
</feature>
<accession>A0AA38X013</accession>
<evidence type="ECO:0000256" key="1">
    <source>
        <dbReference type="SAM" id="MobiDB-lite"/>
    </source>
</evidence>
<feature type="compositionally biased region" description="Basic and acidic residues" evidence="1">
    <location>
        <begin position="247"/>
        <end position="266"/>
    </location>
</feature>
<proteinExistence type="predicted"/>
<feature type="compositionally biased region" description="Basic and acidic residues" evidence="1">
    <location>
        <begin position="67"/>
        <end position="81"/>
    </location>
</feature>
<feature type="chain" id="PRO_5041294369" evidence="2">
    <location>
        <begin position="19"/>
        <end position="431"/>
    </location>
</feature>
<feature type="compositionally biased region" description="Basic and acidic residues" evidence="1">
    <location>
        <begin position="304"/>
        <end position="313"/>
    </location>
</feature>
<feature type="compositionally biased region" description="Gly residues" evidence="1">
    <location>
        <begin position="126"/>
        <end position="201"/>
    </location>
</feature>